<dbReference type="AlphaFoldDB" id="A0A1F5VFV4"/>
<comment type="cofactor">
    <cofactor evidence="1">
        <name>Mg(2+)</name>
        <dbReference type="ChEBI" id="CHEBI:18420"/>
    </cofactor>
</comment>
<keyword evidence="7" id="KW-0067">ATP-binding</keyword>
<keyword evidence="5" id="KW-0479">Metal-binding</keyword>
<dbReference type="GO" id="GO:0016779">
    <property type="term" value="F:nucleotidyltransferase activity"/>
    <property type="evidence" value="ECO:0007669"/>
    <property type="project" value="UniProtKB-KW"/>
</dbReference>
<evidence type="ECO:0000256" key="1">
    <source>
        <dbReference type="ARBA" id="ARBA00001946"/>
    </source>
</evidence>
<keyword evidence="8" id="KW-0460">Magnesium</keyword>
<feature type="domain" description="Polymerase nucleotidyl transferase" evidence="10">
    <location>
        <begin position="13"/>
        <end position="94"/>
    </location>
</feature>
<proteinExistence type="inferred from homology"/>
<dbReference type="SUPFAM" id="SSF81301">
    <property type="entry name" value="Nucleotidyltransferase"/>
    <property type="match status" value="1"/>
</dbReference>
<dbReference type="Pfam" id="PF01909">
    <property type="entry name" value="NTP_transf_2"/>
    <property type="match status" value="1"/>
</dbReference>
<keyword evidence="3" id="KW-0808">Transferase</keyword>
<name>A0A1F5VFV4_9BACT</name>
<dbReference type="GO" id="GO:0046872">
    <property type="term" value="F:metal ion binding"/>
    <property type="evidence" value="ECO:0007669"/>
    <property type="project" value="UniProtKB-KW"/>
</dbReference>
<keyword evidence="2" id="KW-1277">Toxin-antitoxin system</keyword>
<dbReference type="EMBL" id="MFHD01000025">
    <property type="protein sequence ID" value="OGF61801.1"/>
    <property type="molecule type" value="Genomic_DNA"/>
</dbReference>
<dbReference type="GO" id="GO:0005524">
    <property type="term" value="F:ATP binding"/>
    <property type="evidence" value="ECO:0007669"/>
    <property type="project" value="UniProtKB-KW"/>
</dbReference>
<evidence type="ECO:0000256" key="4">
    <source>
        <dbReference type="ARBA" id="ARBA00022695"/>
    </source>
</evidence>
<dbReference type="InterPro" id="IPR052038">
    <property type="entry name" value="Type-VII_TA_antitoxin"/>
</dbReference>
<accession>A0A1F5VFV4</accession>
<organism evidence="11 12">
    <name type="scientific">Candidatus Giovannonibacteria bacterium RIFCSPHIGHO2_01_FULL_45_23</name>
    <dbReference type="NCBI Taxonomy" id="1798325"/>
    <lineage>
        <taxon>Bacteria</taxon>
        <taxon>Candidatus Giovannoniibacteriota</taxon>
    </lineage>
</organism>
<dbReference type="PANTHER" id="PTHR33571:SF14">
    <property type="entry name" value="PROTEIN ADENYLYLTRANSFERASE MJ0435-RELATED"/>
    <property type="match status" value="1"/>
</dbReference>
<evidence type="ECO:0000256" key="9">
    <source>
        <dbReference type="ARBA" id="ARBA00038276"/>
    </source>
</evidence>
<gene>
    <name evidence="11" type="ORF">A2834_02880</name>
</gene>
<keyword evidence="4" id="KW-0548">Nucleotidyltransferase</keyword>
<evidence type="ECO:0000256" key="3">
    <source>
        <dbReference type="ARBA" id="ARBA00022679"/>
    </source>
</evidence>
<reference evidence="11 12" key="1">
    <citation type="journal article" date="2016" name="Nat. Commun.">
        <title>Thousands of microbial genomes shed light on interconnected biogeochemical processes in an aquifer system.</title>
        <authorList>
            <person name="Anantharaman K."/>
            <person name="Brown C.T."/>
            <person name="Hug L.A."/>
            <person name="Sharon I."/>
            <person name="Castelle C.J."/>
            <person name="Probst A.J."/>
            <person name="Thomas B.C."/>
            <person name="Singh A."/>
            <person name="Wilkins M.J."/>
            <person name="Karaoz U."/>
            <person name="Brodie E.L."/>
            <person name="Williams K.H."/>
            <person name="Hubbard S.S."/>
            <person name="Banfield J.F."/>
        </authorList>
    </citation>
    <scope>NUCLEOTIDE SEQUENCE [LARGE SCALE GENOMIC DNA]</scope>
</reference>
<dbReference type="InterPro" id="IPR002934">
    <property type="entry name" value="Polymerase_NTP_transf_dom"/>
</dbReference>
<evidence type="ECO:0000256" key="6">
    <source>
        <dbReference type="ARBA" id="ARBA00022741"/>
    </source>
</evidence>
<dbReference type="CDD" id="cd05403">
    <property type="entry name" value="NT_KNTase_like"/>
    <property type="match status" value="1"/>
</dbReference>
<evidence type="ECO:0000256" key="8">
    <source>
        <dbReference type="ARBA" id="ARBA00022842"/>
    </source>
</evidence>
<evidence type="ECO:0000256" key="7">
    <source>
        <dbReference type="ARBA" id="ARBA00022840"/>
    </source>
</evidence>
<sequence length="97" mass="10996">MRADTDIEQIKEKIVPVLREHDVSRSALFGSIVRGEATPESDVDILVEFGKEKSLLDLVGLQFALEDVLHKKVDVITYRSVHRLLKDIIFKEAVPIL</sequence>
<evidence type="ECO:0000313" key="11">
    <source>
        <dbReference type="EMBL" id="OGF61801.1"/>
    </source>
</evidence>
<comment type="caution">
    <text evidence="11">The sequence shown here is derived from an EMBL/GenBank/DDBJ whole genome shotgun (WGS) entry which is preliminary data.</text>
</comment>
<dbReference type="Gene3D" id="3.30.460.10">
    <property type="entry name" value="Beta Polymerase, domain 2"/>
    <property type="match status" value="1"/>
</dbReference>
<evidence type="ECO:0000256" key="2">
    <source>
        <dbReference type="ARBA" id="ARBA00022649"/>
    </source>
</evidence>
<comment type="similarity">
    <text evidence="9">Belongs to the MntA antitoxin family.</text>
</comment>
<dbReference type="InterPro" id="IPR043519">
    <property type="entry name" value="NT_sf"/>
</dbReference>
<dbReference type="PANTHER" id="PTHR33571">
    <property type="entry name" value="SSL8005 PROTEIN"/>
    <property type="match status" value="1"/>
</dbReference>
<evidence type="ECO:0000259" key="10">
    <source>
        <dbReference type="Pfam" id="PF01909"/>
    </source>
</evidence>
<keyword evidence="6" id="KW-0547">Nucleotide-binding</keyword>
<dbReference type="STRING" id="1798325.A2834_02880"/>
<dbReference type="Proteomes" id="UP000179251">
    <property type="component" value="Unassembled WGS sequence"/>
</dbReference>
<evidence type="ECO:0000256" key="5">
    <source>
        <dbReference type="ARBA" id="ARBA00022723"/>
    </source>
</evidence>
<evidence type="ECO:0000313" key="12">
    <source>
        <dbReference type="Proteomes" id="UP000179251"/>
    </source>
</evidence>
<protein>
    <recommendedName>
        <fullName evidence="10">Polymerase nucleotidyl transferase domain-containing protein</fullName>
    </recommendedName>
</protein>